<dbReference type="FunFam" id="1.10.287.70:FF:000143">
    <property type="entry name" value="Probable glutamate receptor"/>
    <property type="match status" value="1"/>
</dbReference>
<dbReference type="InterPro" id="IPR019594">
    <property type="entry name" value="Glu/Gly-bd"/>
</dbReference>
<name>A0A2P9JY96_HOLPA</name>
<keyword evidence="5 16" id="KW-0812">Transmembrane</keyword>
<dbReference type="GO" id="GO:0038023">
    <property type="term" value="F:signaling receptor activity"/>
    <property type="evidence" value="ECO:0007669"/>
    <property type="project" value="InterPro"/>
</dbReference>
<dbReference type="Gene3D" id="3.40.190.10">
    <property type="entry name" value="Periplasmic binding protein-like II"/>
    <property type="match status" value="1"/>
</dbReference>
<dbReference type="EMBL" id="KY817086">
    <property type="protein sequence ID" value="AVH87302.1"/>
    <property type="molecule type" value="mRNA"/>
</dbReference>
<evidence type="ECO:0000256" key="7">
    <source>
        <dbReference type="ARBA" id="ARBA00023065"/>
    </source>
</evidence>
<evidence type="ECO:0000256" key="4">
    <source>
        <dbReference type="ARBA" id="ARBA00022475"/>
    </source>
</evidence>
<evidence type="ECO:0000256" key="11">
    <source>
        <dbReference type="ARBA" id="ARBA00023286"/>
    </source>
</evidence>
<dbReference type="PRINTS" id="PR00177">
    <property type="entry name" value="NMDARECEPTOR"/>
</dbReference>
<dbReference type="GO" id="GO:0015276">
    <property type="term" value="F:ligand-gated monoatomic ion channel activity"/>
    <property type="evidence" value="ECO:0007669"/>
    <property type="project" value="InterPro"/>
</dbReference>
<evidence type="ECO:0000256" key="6">
    <source>
        <dbReference type="ARBA" id="ARBA00022989"/>
    </source>
</evidence>
<protein>
    <submittedName>
        <fullName evidence="19">Ionotropic receptor 14</fullName>
    </submittedName>
</protein>
<evidence type="ECO:0000256" key="16">
    <source>
        <dbReference type="SAM" id="Phobius"/>
    </source>
</evidence>
<evidence type="ECO:0000259" key="18">
    <source>
        <dbReference type="Pfam" id="PF10613"/>
    </source>
</evidence>
<sequence length="784" mass="89386">MNVVYYYWTSITIRKEISAILTIASCVDTWKLFKMADVENILHMAISETDCPRLPASQGFTIPTIVRGEELPQILLDLRSIKAYDWQSVVILYDDSLGRDFVTRVLTSLTIDTKELTAGGAAVSLIKLDKHNTGMDKTSIKNTLSTIASRLSGTNFLVIVSMELVTYVMETATALRLVDTNNQWLYVISNHKLNNKSVAGILRNLKEGNNIAFLYNVSMSGVDCKEGMKCHIEEMLDAFSKALDAAILDEFELAGQVSDEEWDAIRPTKLERRIFLLDIMKDYLIKNSVCGNCTAWQIKACDTWGKEFKTSSTSEFSLIQVGYWRLANGPSMTDVLFPHVVHGFRGKSFPLISFHNPPWQIIERNKTGGVNWRGLVFDIINELAKSLNFTYTVIVLDNGTNVLGNNSNNSNEISYGVTYTVPERVIQMVQNKLVFLAAAAYTITEQSKAMVNFTMPISTQTYSILAARPKELSRALLFMSPFTYSTWLCLLLAIMMMGPILYIVHKYSPVNEYNGINVQGGLSSVYNCIWYIYGALLQQGGLYLPFADSARIIVGAWWLVVLVLSTTYCGNLVAFLTFPNNDKPITTLNDLLSRRHTVTWSITPKTFFEYEIKVSNEPKYQILYHGSMKDIKNLEEMIRNIELGKHVHIDWKIRLQYMMKEQFLSKSTCDLSMGKQDFFEERLGIIVAQDNPYLERINLEIKRLHQVGLIEKWLKDYLPKRDRCFKTKGSSGVNNHTVNLDDMQGCFFVLFFGCSISVLLICWERLFYKYQKKRDRKAVQPFIS</sequence>
<evidence type="ECO:0000256" key="15">
    <source>
        <dbReference type="PIRSR" id="PIRSR601508-3"/>
    </source>
</evidence>
<keyword evidence="3" id="KW-0813">Transport</keyword>
<dbReference type="AlphaFoldDB" id="A0A2P9JY96"/>
<keyword evidence="11" id="KW-1071">Ligand-gated ion channel</keyword>
<accession>A0A2P9JY96</accession>
<dbReference type="GO" id="GO:0050906">
    <property type="term" value="P:detection of stimulus involved in sensory perception"/>
    <property type="evidence" value="ECO:0007669"/>
    <property type="project" value="UniProtKB-ARBA"/>
</dbReference>
<dbReference type="InterPro" id="IPR052192">
    <property type="entry name" value="Insect_Ionotropic_Sensory_Rcpt"/>
</dbReference>
<dbReference type="GO" id="GO:0005886">
    <property type="term" value="C:plasma membrane"/>
    <property type="evidence" value="ECO:0007669"/>
    <property type="project" value="UniProtKB-SubCell"/>
</dbReference>
<keyword evidence="12" id="KW-0407">Ion channel</keyword>
<dbReference type="PANTHER" id="PTHR42643:SF24">
    <property type="entry name" value="IONOTROPIC RECEPTOR 60A"/>
    <property type="match status" value="1"/>
</dbReference>
<keyword evidence="4" id="KW-1003">Cell membrane</keyword>
<dbReference type="Gene3D" id="3.40.50.2300">
    <property type="match status" value="1"/>
</dbReference>
<feature type="disulfide bond" evidence="15">
    <location>
        <begin position="669"/>
        <end position="724"/>
    </location>
</feature>
<evidence type="ECO:0000256" key="3">
    <source>
        <dbReference type="ARBA" id="ARBA00022448"/>
    </source>
</evidence>
<comment type="subcellular location">
    <subcellularLocation>
        <location evidence="1">Cell membrane</location>
        <topology evidence="1">Multi-pass membrane protein</topology>
    </subcellularLocation>
</comment>
<feature type="transmembrane region" description="Helical" evidence="16">
    <location>
        <begin position="482"/>
        <end position="504"/>
    </location>
</feature>
<keyword evidence="10" id="KW-0325">Glycoprotein</keyword>
<dbReference type="InterPro" id="IPR001508">
    <property type="entry name" value="Iono_Glu_rcpt_met"/>
</dbReference>
<dbReference type="InterPro" id="IPR001320">
    <property type="entry name" value="Iontro_rcpt_C"/>
</dbReference>
<feature type="binding site" evidence="13">
    <location>
        <position position="442"/>
    </location>
    <ligand>
        <name>L-glutamate</name>
        <dbReference type="ChEBI" id="CHEBI:29985"/>
    </ligand>
</feature>
<proteinExistence type="evidence at transcript level"/>
<evidence type="ECO:0000256" key="14">
    <source>
        <dbReference type="PIRSR" id="PIRSR601508-2"/>
    </source>
</evidence>
<evidence type="ECO:0000259" key="17">
    <source>
        <dbReference type="Pfam" id="PF00060"/>
    </source>
</evidence>
<keyword evidence="7" id="KW-0406">Ion transport</keyword>
<feature type="transmembrane region" description="Helical" evidence="16">
    <location>
        <begin position="747"/>
        <end position="768"/>
    </location>
</feature>
<reference evidence="19" key="1">
    <citation type="submission" date="2017-03" db="EMBL/GenBank/DDBJ databases">
        <authorList>
            <person name="Afonso C.L."/>
            <person name="Miller P.J."/>
            <person name="Scott M.A."/>
            <person name="Spackman E."/>
            <person name="Goraichik I."/>
            <person name="Dimitrov K.M."/>
            <person name="Suarez D.L."/>
            <person name="Swayne D.E."/>
        </authorList>
    </citation>
    <scope>NUCLEOTIDE SEQUENCE</scope>
    <source>
        <tissue evidence="19">Antenna</tissue>
    </source>
</reference>
<evidence type="ECO:0000256" key="1">
    <source>
        <dbReference type="ARBA" id="ARBA00004651"/>
    </source>
</evidence>
<feature type="site" description="Crucial to convey clamshell closure to channel opening" evidence="14">
    <location>
        <position position="585"/>
    </location>
</feature>
<comment type="similarity">
    <text evidence="2">Belongs to the glutamate-gated ion channel (TC 1.A.10.1) family.</text>
</comment>
<organism evidence="19">
    <name type="scientific">Holotrichia parallela</name>
    <name type="common">Dark black chafer beetle</name>
    <name type="synonym">Pedinotrichia parallela</name>
    <dbReference type="NCBI Taxonomy" id="93412"/>
    <lineage>
        <taxon>Eukaryota</taxon>
        <taxon>Metazoa</taxon>
        <taxon>Ecdysozoa</taxon>
        <taxon>Arthropoda</taxon>
        <taxon>Hexapoda</taxon>
        <taxon>Insecta</taxon>
        <taxon>Pterygota</taxon>
        <taxon>Neoptera</taxon>
        <taxon>Endopterygota</taxon>
        <taxon>Coleoptera</taxon>
        <taxon>Polyphaga</taxon>
        <taxon>Scarabaeiformia</taxon>
        <taxon>Scarabaeidae</taxon>
        <taxon>Melolonthinae</taxon>
        <taxon>Holotrichia</taxon>
    </lineage>
</organism>
<keyword evidence="8 16" id="KW-0472">Membrane</keyword>
<dbReference type="Pfam" id="PF00060">
    <property type="entry name" value="Lig_chan"/>
    <property type="match status" value="1"/>
</dbReference>
<evidence type="ECO:0000256" key="5">
    <source>
        <dbReference type="ARBA" id="ARBA00022692"/>
    </source>
</evidence>
<keyword evidence="15" id="KW-1015">Disulfide bond</keyword>
<feature type="transmembrane region" description="Helical" evidence="16">
    <location>
        <begin position="524"/>
        <end position="544"/>
    </location>
</feature>
<evidence type="ECO:0000256" key="13">
    <source>
        <dbReference type="PIRSR" id="PIRSR601508-1"/>
    </source>
</evidence>
<dbReference type="Pfam" id="PF10613">
    <property type="entry name" value="Lig_chan-Glu_bd"/>
    <property type="match status" value="1"/>
</dbReference>
<dbReference type="SUPFAM" id="SSF53850">
    <property type="entry name" value="Periplasmic binding protein-like II"/>
    <property type="match status" value="1"/>
</dbReference>
<evidence type="ECO:0000313" key="19">
    <source>
        <dbReference type="EMBL" id="AVH87302.1"/>
    </source>
</evidence>
<dbReference type="Gene3D" id="1.10.287.70">
    <property type="match status" value="1"/>
</dbReference>
<evidence type="ECO:0000256" key="10">
    <source>
        <dbReference type="ARBA" id="ARBA00023180"/>
    </source>
</evidence>
<dbReference type="PANTHER" id="PTHR42643">
    <property type="entry name" value="IONOTROPIC RECEPTOR 20A-RELATED"/>
    <property type="match status" value="1"/>
</dbReference>
<feature type="domain" description="Ionotropic glutamate receptor C-terminal" evidence="17">
    <location>
        <begin position="484"/>
        <end position="754"/>
    </location>
</feature>
<evidence type="ECO:0000256" key="12">
    <source>
        <dbReference type="ARBA" id="ARBA00023303"/>
    </source>
</evidence>
<evidence type="ECO:0000256" key="8">
    <source>
        <dbReference type="ARBA" id="ARBA00023136"/>
    </source>
</evidence>
<keyword evidence="6 16" id="KW-1133">Transmembrane helix</keyword>
<keyword evidence="9 19" id="KW-0675">Receptor</keyword>
<feature type="domain" description="Ionotropic glutamate receptor L-glutamate and glycine-binding" evidence="18">
    <location>
        <begin position="350"/>
        <end position="469"/>
    </location>
</feature>
<feature type="transmembrane region" description="Helical" evidence="16">
    <location>
        <begin position="556"/>
        <end position="578"/>
    </location>
</feature>
<evidence type="ECO:0000256" key="2">
    <source>
        <dbReference type="ARBA" id="ARBA00008685"/>
    </source>
</evidence>
<evidence type="ECO:0000256" key="9">
    <source>
        <dbReference type="ARBA" id="ARBA00023170"/>
    </source>
</evidence>